<dbReference type="GO" id="GO:0016020">
    <property type="term" value="C:membrane"/>
    <property type="evidence" value="ECO:0007669"/>
    <property type="project" value="UniProtKB-SubCell"/>
</dbReference>
<feature type="transmembrane region" description="Helical" evidence="6">
    <location>
        <begin position="417"/>
        <end position="439"/>
    </location>
</feature>
<feature type="compositionally biased region" description="Polar residues" evidence="5">
    <location>
        <begin position="1"/>
        <end position="14"/>
    </location>
</feature>
<protein>
    <submittedName>
        <fullName evidence="7">Uncharacterized protein</fullName>
    </submittedName>
</protein>
<keyword evidence="2 6" id="KW-0812">Transmembrane</keyword>
<proteinExistence type="predicted"/>
<feature type="region of interest" description="Disordered" evidence="5">
    <location>
        <begin position="119"/>
        <end position="262"/>
    </location>
</feature>
<dbReference type="OrthoDB" id="3364966at2759"/>
<dbReference type="PANTHER" id="PTHR43220:SF21">
    <property type="entry name" value="TRANSMEMBRANE PROTEIN 41A"/>
    <property type="match status" value="1"/>
</dbReference>
<keyword evidence="3 6" id="KW-1133">Transmembrane helix</keyword>
<accession>A0A0D0VG27</accession>
<evidence type="ECO:0000256" key="6">
    <source>
        <dbReference type="SAM" id="Phobius"/>
    </source>
</evidence>
<dbReference type="InterPro" id="IPR045014">
    <property type="entry name" value="TM41A/B"/>
</dbReference>
<gene>
    <name evidence="7" type="ORF">I312_04471</name>
</gene>
<sequence length="805" mass="86324">MPSASNGWKPSTSPVGEGFTAPRTPEQSTSSSSVPSPSSSTFPRPKKLRSRTSTLTNIYTPPLPPVMSRENSAEDVREAYGQGPSRLPPGTLLPSVNGRRASKSVSYVPPSVVVTPSKYYTPQTHNQFPFVGSPNANIRNGIMGSPEGDMKNMLKRRTSTPSLIKRVTRSEEEEEDEGLRGKLIPKKEPQQSQLLQEPQKSEVRARSTSTSVVVPQTQGLTEHSTYTSQPVRPPMPPSSYTQQPHPPRPWSAAPPSSSSFVEEASNERSSCFLSSAYNYTESGIVQLFNYVRPSSFSHHSYARQEPSDVDSEKGLNGSEDETEESSVSYFTLPPTPPEQSEFSSYAAALPSDSLPTPTLSARSLSRNEPKRGNLRRAFRRRSGLEGDNGNGLLSAVWSKIMGSGGGNGKLSEVLRDLGWIVGVLALTFLVTFGIVIWLVQGMPITTLKHLPQSTTDVQLLSAEIRGYMASSSYGWWHTVGVLTFVGCWKHAWSVPGAVVLNILVGSLLEPMPALGLLTIITASGSLGAYLLSRPLAPLIAVLFPKPLALVRAALAPESIPVPDSVEPTVGETITPIQASSDPSARAIGGPTEASTIWRRLLVMRSMGFVPWSGMNVACGVVGVDWKVFWLTTAAGSASWNYVTASVGNILSRLKVPNSAISAAPGEMTGESLTSLLRDPVLITKLVFLSGLTLLPVILKRRSPASPSTTPRSASSFELSELPTSSSASSSRPLNPKINTLRLSGIDNQPMSPLSQSLAKFTPTPRIFDLLSFGRIAMRQGGKIVVGGVRSVVGGVRGAVRGVTQQ</sequence>
<feature type="compositionally biased region" description="Polar residues" evidence="5">
    <location>
        <begin position="215"/>
        <end position="230"/>
    </location>
</feature>
<feature type="compositionally biased region" description="Low complexity" evidence="5">
    <location>
        <begin position="703"/>
        <end position="715"/>
    </location>
</feature>
<feature type="region of interest" description="Disordered" evidence="5">
    <location>
        <begin position="702"/>
        <end position="735"/>
    </location>
</feature>
<evidence type="ECO:0000256" key="2">
    <source>
        <dbReference type="ARBA" id="ARBA00022692"/>
    </source>
</evidence>
<evidence type="ECO:0000313" key="7">
    <source>
        <dbReference type="EMBL" id="KIR46416.1"/>
    </source>
</evidence>
<evidence type="ECO:0000256" key="1">
    <source>
        <dbReference type="ARBA" id="ARBA00004141"/>
    </source>
</evidence>
<evidence type="ECO:0000256" key="3">
    <source>
        <dbReference type="ARBA" id="ARBA00022989"/>
    </source>
</evidence>
<feature type="region of interest" description="Disordered" evidence="5">
    <location>
        <begin position="299"/>
        <end position="344"/>
    </location>
</feature>
<dbReference type="AlphaFoldDB" id="A0A0D0VG27"/>
<organism evidence="7">
    <name type="scientific">Cryptococcus bacillisporus CA1280</name>
    <dbReference type="NCBI Taxonomy" id="1296109"/>
    <lineage>
        <taxon>Eukaryota</taxon>
        <taxon>Fungi</taxon>
        <taxon>Dikarya</taxon>
        <taxon>Basidiomycota</taxon>
        <taxon>Agaricomycotina</taxon>
        <taxon>Tremellomycetes</taxon>
        <taxon>Tremellales</taxon>
        <taxon>Cryptococcaceae</taxon>
        <taxon>Cryptococcus</taxon>
        <taxon>Cryptococcus gattii species complex</taxon>
    </lineage>
</organism>
<evidence type="ECO:0000256" key="4">
    <source>
        <dbReference type="ARBA" id="ARBA00023136"/>
    </source>
</evidence>
<dbReference type="HOGENOM" id="CLU_367685_0_0_1"/>
<comment type="subcellular location">
    <subcellularLocation>
        <location evidence="1">Membrane</location>
        <topology evidence="1">Multi-pass membrane protein</topology>
    </subcellularLocation>
</comment>
<feature type="compositionally biased region" description="Low complexity" evidence="5">
    <location>
        <begin position="250"/>
        <end position="262"/>
    </location>
</feature>
<keyword evidence="4 6" id="KW-0472">Membrane</keyword>
<name>A0A0D0VG27_CRYGA</name>
<dbReference type="EMBL" id="KN847984">
    <property type="protein sequence ID" value="KIR46416.1"/>
    <property type="molecule type" value="Genomic_DNA"/>
</dbReference>
<dbReference type="PANTHER" id="PTHR43220">
    <property type="match status" value="1"/>
</dbReference>
<feature type="region of interest" description="Disordered" evidence="5">
    <location>
        <begin position="1"/>
        <end position="106"/>
    </location>
</feature>
<reference evidence="7" key="1">
    <citation type="submission" date="2015-01" db="EMBL/GenBank/DDBJ databases">
        <title>The Genome Sequence of Cryptococcus gattii CA1280.</title>
        <authorList>
            <consortium name="The Broad Institute Genomics Platform"/>
            <person name="Cuomo C."/>
            <person name="Litvintseva A."/>
            <person name="Chen Y."/>
            <person name="Heitman J."/>
            <person name="Sun S."/>
            <person name="Springer D."/>
            <person name="Dromer F."/>
            <person name="Young S."/>
            <person name="Zeng Q."/>
            <person name="Gargeya S."/>
            <person name="Abouelleil A."/>
            <person name="Alvarado L."/>
            <person name="Chapman S.B."/>
            <person name="Gainer-Dewar J."/>
            <person name="Goldberg J."/>
            <person name="Griggs A."/>
            <person name="Gujja S."/>
            <person name="Hansen M."/>
            <person name="Howarth C."/>
            <person name="Imamovic A."/>
            <person name="Larimer J."/>
            <person name="Murphy C."/>
            <person name="Naylor J."/>
            <person name="Pearson M."/>
            <person name="Priest M."/>
            <person name="Roberts A."/>
            <person name="Saif S."/>
            <person name="Shea T."/>
            <person name="Sykes S."/>
            <person name="Wortman J."/>
            <person name="Nusbaum C."/>
            <person name="Birren B."/>
        </authorList>
    </citation>
    <scope>NUCLEOTIDE SEQUENCE [LARGE SCALE GENOMIC DNA]</scope>
    <source>
        <strain evidence="7">CA1280</strain>
    </source>
</reference>
<feature type="compositionally biased region" description="Low complexity" evidence="5">
    <location>
        <begin position="28"/>
        <end position="41"/>
    </location>
</feature>
<evidence type="ECO:0000256" key="5">
    <source>
        <dbReference type="SAM" id="MobiDB-lite"/>
    </source>
</evidence>